<reference evidence="2 3" key="1">
    <citation type="submission" date="2016-06" db="EMBL/GenBank/DDBJ databases">
        <authorList>
            <person name="Kjaerup R.B."/>
            <person name="Dalgaard T.S."/>
            <person name="Juul-Madsen H.R."/>
        </authorList>
    </citation>
    <scope>NUCLEOTIDE SEQUENCE [LARGE SCALE GENOMIC DNA]</scope>
</reference>
<evidence type="ECO:0008006" key="4">
    <source>
        <dbReference type="Google" id="ProtNLM"/>
    </source>
</evidence>
<gene>
    <name evidence="2" type="ORF">ZT3D7_G9591</name>
</gene>
<accession>A0A1X7S414</accession>
<name>A0A1X7S414_ZYMT9</name>
<sequence length="67" mass="6987">MKLSTLSIVLFLGLAIGAPNRFQGAGEDIASPLARRGDGCGECGECCRANEHWGPKDGVQSSQPEIA</sequence>
<evidence type="ECO:0000313" key="3">
    <source>
        <dbReference type="Proteomes" id="UP000215127"/>
    </source>
</evidence>
<feature type="signal peptide" evidence="1">
    <location>
        <begin position="1"/>
        <end position="17"/>
    </location>
</feature>
<dbReference type="Proteomes" id="UP000215127">
    <property type="component" value="Chromosome 10"/>
</dbReference>
<proteinExistence type="predicted"/>
<evidence type="ECO:0000256" key="1">
    <source>
        <dbReference type="SAM" id="SignalP"/>
    </source>
</evidence>
<evidence type="ECO:0000313" key="2">
    <source>
        <dbReference type="EMBL" id="SMQ54436.1"/>
    </source>
</evidence>
<dbReference type="AlphaFoldDB" id="A0A1X7S414"/>
<keyword evidence="3" id="KW-1185">Reference proteome</keyword>
<feature type="chain" id="PRO_5012485500" description="4Fe-4S ferredoxin-type domain-containing protein" evidence="1">
    <location>
        <begin position="18"/>
        <end position="67"/>
    </location>
</feature>
<protein>
    <recommendedName>
        <fullName evidence="4">4Fe-4S ferredoxin-type domain-containing protein</fullName>
    </recommendedName>
</protein>
<keyword evidence="1" id="KW-0732">Signal</keyword>
<dbReference type="EMBL" id="LT853701">
    <property type="protein sequence ID" value="SMQ54436.1"/>
    <property type="molecule type" value="Genomic_DNA"/>
</dbReference>
<organism evidence="2 3">
    <name type="scientific">Zymoseptoria tritici (strain ST99CH_3D7)</name>
    <dbReference type="NCBI Taxonomy" id="1276538"/>
    <lineage>
        <taxon>Eukaryota</taxon>
        <taxon>Fungi</taxon>
        <taxon>Dikarya</taxon>
        <taxon>Ascomycota</taxon>
        <taxon>Pezizomycotina</taxon>
        <taxon>Dothideomycetes</taxon>
        <taxon>Dothideomycetidae</taxon>
        <taxon>Mycosphaerellales</taxon>
        <taxon>Mycosphaerellaceae</taxon>
        <taxon>Zymoseptoria</taxon>
    </lineage>
</organism>